<feature type="domain" description="ABC transmembrane type-1" evidence="8">
    <location>
        <begin position="82"/>
        <end position="280"/>
    </location>
</feature>
<reference evidence="9 10" key="1">
    <citation type="journal article" date="2020" name="Front. Microbiol.">
        <title>Design of Bacterial Strain-Specific qPCR Assays Using NGS Data and Publicly Available Resources and Its Application to Track Biocontrol Strains.</title>
        <authorList>
            <person name="Hernandez I."/>
            <person name="Sant C."/>
            <person name="Martinez R."/>
            <person name="Fernandez C."/>
        </authorList>
    </citation>
    <scope>NUCLEOTIDE SEQUENCE [LARGE SCALE GENOMIC DNA]</scope>
    <source>
        <strain evidence="9 10">B24</strain>
    </source>
</reference>
<name>A0A7D7W937_9MICO</name>
<dbReference type="EMBL" id="CP043732">
    <property type="protein sequence ID" value="QMU96838.1"/>
    <property type="molecule type" value="Genomic_DNA"/>
</dbReference>
<feature type="transmembrane region" description="Helical" evidence="7">
    <location>
        <begin position="20"/>
        <end position="41"/>
    </location>
</feature>
<feature type="transmembrane region" description="Helical" evidence="7">
    <location>
        <begin position="151"/>
        <end position="169"/>
    </location>
</feature>
<keyword evidence="2 7" id="KW-0813">Transport</keyword>
<dbReference type="PANTHER" id="PTHR43744">
    <property type="entry name" value="ABC TRANSPORTER PERMEASE PROTEIN MG189-RELATED-RELATED"/>
    <property type="match status" value="1"/>
</dbReference>
<feature type="transmembrane region" description="Helical" evidence="7">
    <location>
        <begin position="83"/>
        <end position="106"/>
    </location>
</feature>
<evidence type="ECO:0000259" key="8">
    <source>
        <dbReference type="PROSITE" id="PS50928"/>
    </source>
</evidence>
<keyword evidence="3" id="KW-1003">Cell membrane</keyword>
<evidence type="ECO:0000256" key="5">
    <source>
        <dbReference type="ARBA" id="ARBA00022989"/>
    </source>
</evidence>
<evidence type="ECO:0000256" key="6">
    <source>
        <dbReference type="ARBA" id="ARBA00023136"/>
    </source>
</evidence>
<dbReference type="Gene3D" id="1.10.3720.10">
    <property type="entry name" value="MetI-like"/>
    <property type="match status" value="1"/>
</dbReference>
<comment type="subcellular location">
    <subcellularLocation>
        <location evidence="1 7">Cell membrane</location>
        <topology evidence="1 7">Multi-pass membrane protein</topology>
    </subcellularLocation>
</comment>
<dbReference type="PANTHER" id="PTHR43744:SF9">
    <property type="entry name" value="POLYGALACTURONAN_RHAMNOGALACTURONAN TRANSPORT SYSTEM PERMEASE PROTEIN YTCP"/>
    <property type="match status" value="1"/>
</dbReference>
<evidence type="ECO:0000313" key="10">
    <source>
        <dbReference type="Proteomes" id="UP000515708"/>
    </source>
</evidence>
<keyword evidence="5 7" id="KW-1133">Transmembrane helix</keyword>
<evidence type="ECO:0000313" key="9">
    <source>
        <dbReference type="EMBL" id="QMU96838.1"/>
    </source>
</evidence>
<organism evidence="9 10">
    <name type="scientific">Microbacterium esteraromaticum</name>
    <dbReference type="NCBI Taxonomy" id="57043"/>
    <lineage>
        <taxon>Bacteria</taxon>
        <taxon>Bacillati</taxon>
        <taxon>Actinomycetota</taxon>
        <taxon>Actinomycetes</taxon>
        <taxon>Micrococcales</taxon>
        <taxon>Microbacteriaceae</taxon>
        <taxon>Microbacterium</taxon>
    </lineage>
</organism>
<dbReference type="CDD" id="cd06261">
    <property type="entry name" value="TM_PBP2"/>
    <property type="match status" value="1"/>
</dbReference>
<evidence type="ECO:0000256" key="1">
    <source>
        <dbReference type="ARBA" id="ARBA00004651"/>
    </source>
</evidence>
<evidence type="ECO:0000256" key="4">
    <source>
        <dbReference type="ARBA" id="ARBA00022692"/>
    </source>
</evidence>
<proteinExistence type="inferred from homology"/>
<dbReference type="Proteomes" id="UP000515708">
    <property type="component" value="Chromosome"/>
</dbReference>
<dbReference type="Pfam" id="PF00528">
    <property type="entry name" value="BPD_transp_1"/>
    <property type="match status" value="1"/>
</dbReference>
<keyword evidence="6 7" id="KW-0472">Membrane</keyword>
<evidence type="ECO:0000256" key="2">
    <source>
        <dbReference type="ARBA" id="ARBA00022448"/>
    </source>
</evidence>
<accession>A0A7D7W937</accession>
<evidence type="ECO:0000256" key="7">
    <source>
        <dbReference type="RuleBase" id="RU363032"/>
    </source>
</evidence>
<dbReference type="InterPro" id="IPR000515">
    <property type="entry name" value="MetI-like"/>
</dbReference>
<dbReference type="PROSITE" id="PS50928">
    <property type="entry name" value="ABC_TM1"/>
    <property type="match status" value="1"/>
</dbReference>
<comment type="similarity">
    <text evidence="7">Belongs to the binding-protein-dependent transport system permease family.</text>
</comment>
<gene>
    <name evidence="9" type="ORF">FVO59_06080</name>
</gene>
<dbReference type="SUPFAM" id="SSF161098">
    <property type="entry name" value="MetI-like"/>
    <property type="match status" value="1"/>
</dbReference>
<protein>
    <submittedName>
        <fullName evidence="9">Carbohydrate ABC transporter permease</fullName>
    </submittedName>
</protein>
<dbReference type="AlphaFoldDB" id="A0A7D7W937"/>
<dbReference type="GO" id="GO:0055085">
    <property type="term" value="P:transmembrane transport"/>
    <property type="evidence" value="ECO:0007669"/>
    <property type="project" value="InterPro"/>
</dbReference>
<feature type="transmembrane region" description="Helical" evidence="7">
    <location>
        <begin position="261"/>
        <end position="280"/>
    </location>
</feature>
<keyword evidence="4 7" id="KW-0812">Transmembrane</keyword>
<sequence>MTTTRQRLGGTHPPSLAMRALKGIVLFACCMVIVIPFIAVVSTSLADESQIRSAGGYVLWPTAPTFEAYRAVFSGGIVTRATIVSIGVTAVGTGLSLVVTTCLAYALSRPGTFAHRPILLLVLFTMLFSAGMIPNYLLIKSLGLLDSYWSLILPGLVTGFQVVLMRGFFLEIPRELVDAARIDGAGELRTLWSVVLPMSKAPIAVVGLFNAVAYWNAFFNAVLYINSTEKWPLQLVLRTYVVDKNEILATIGEAPPPQESLQMAILVISLVPICLIYPFLQKHFAKGVMIGAVKG</sequence>
<dbReference type="InterPro" id="IPR035906">
    <property type="entry name" value="MetI-like_sf"/>
</dbReference>
<evidence type="ECO:0000256" key="3">
    <source>
        <dbReference type="ARBA" id="ARBA00022475"/>
    </source>
</evidence>
<feature type="transmembrane region" description="Helical" evidence="7">
    <location>
        <begin position="118"/>
        <end position="139"/>
    </location>
</feature>
<dbReference type="GO" id="GO:0005886">
    <property type="term" value="C:plasma membrane"/>
    <property type="evidence" value="ECO:0007669"/>
    <property type="project" value="UniProtKB-SubCell"/>
</dbReference>